<name>A0A1M7YX72_9VIBR</name>
<dbReference type="OrthoDB" id="9801400at2"/>
<dbReference type="InterPro" id="IPR003779">
    <property type="entry name" value="CMD-like"/>
</dbReference>
<dbReference type="SUPFAM" id="SSF54909">
    <property type="entry name" value="Dimeric alpha+beta barrel"/>
    <property type="match status" value="1"/>
</dbReference>
<accession>A0A1M7YX72</accession>
<evidence type="ECO:0000313" key="2">
    <source>
        <dbReference type="EMBL" id="SHO57310.1"/>
    </source>
</evidence>
<reference evidence="3" key="1">
    <citation type="submission" date="2016-12" db="EMBL/GenBank/DDBJ databases">
        <authorList>
            <person name="Rodrigo-Torres L."/>
            <person name="Arahal R.D."/>
            <person name="Lucena T."/>
        </authorList>
    </citation>
    <scope>NUCLEOTIDE SEQUENCE [LARGE SCALE GENOMIC DNA]</scope>
</reference>
<dbReference type="Pfam" id="PF03992">
    <property type="entry name" value="ABM"/>
    <property type="match status" value="1"/>
</dbReference>
<dbReference type="PROSITE" id="PS51725">
    <property type="entry name" value="ABM"/>
    <property type="match status" value="1"/>
</dbReference>
<keyword evidence="3" id="KW-1185">Reference proteome</keyword>
<dbReference type="SUPFAM" id="SSF69118">
    <property type="entry name" value="AhpD-like"/>
    <property type="match status" value="1"/>
</dbReference>
<dbReference type="STRING" id="1117707.VQ7734_03079"/>
<evidence type="ECO:0000259" key="1">
    <source>
        <dbReference type="PROSITE" id="PS51725"/>
    </source>
</evidence>
<dbReference type="InterPro" id="IPR052512">
    <property type="entry name" value="4CMD/NDH-1_regulator"/>
</dbReference>
<dbReference type="Gene3D" id="3.30.70.100">
    <property type="match status" value="1"/>
</dbReference>
<organism evidence="2 3">
    <name type="scientific">Vibrio quintilis</name>
    <dbReference type="NCBI Taxonomy" id="1117707"/>
    <lineage>
        <taxon>Bacteria</taxon>
        <taxon>Pseudomonadati</taxon>
        <taxon>Pseudomonadota</taxon>
        <taxon>Gammaproteobacteria</taxon>
        <taxon>Vibrionales</taxon>
        <taxon>Vibrionaceae</taxon>
        <taxon>Vibrio</taxon>
    </lineage>
</organism>
<dbReference type="PANTHER" id="PTHR33570:SF10">
    <property type="entry name" value="GAMMA-CARBOXYMUCONOLACTONE DECARBOXYLASE"/>
    <property type="match status" value="1"/>
</dbReference>
<dbReference type="Pfam" id="PF02627">
    <property type="entry name" value="CMD"/>
    <property type="match status" value="1"/>
</dbReference>
<protein>
    <submittedName>
        <fullName evidence="2">Carboxymuconolactone decarboxylase family protein</fullName>
    </submittedName>
</protein>
<gene>
    <name evidence="2" type="ORF">VQ7734_03079</name>
</gene>
<evidence type="ECO:0000313" key="3">
    <source>
        <dbReference type="Proteomes" id="UP000184600"/>
    </source>
</evidence>
<proteinExistence type="predicted"/>
<feature type="domain" description="ABM" evidence="1">
    <location>
        <begin position="148"/>
        <end position="240"/>
    </location>
</feature>
<sequence length="240" mass="26660">MQSERYQAGWEKLAEVDGTQGEKVIEALQDIAPDFARMVIEFSFGEIYKREALDLKTREIATIAALAALGNATPQLKVHIHGALNTGSTPQEIVEVMMQMAVYAGFPAALNGLFAAKEVFRELGIDPLSAPMPAHPDSHHQSTLTPGYYVTAEIRMKDPNRADAAKAALIRLCEQTRKEEAGCTLFELHTCPDDPVKLILWERFNSEADFHLHHQAPHTLAYLAQDFTEIVQIHVSDVLN</sequence>
<dbReference type="PANTHER" id="PTHR33570">
    <property type="entry name" value="4-CARBOXYMUCONOLACTONE DECARBOXYLASE FAMILY PROTEIN"/>
    <property type="match status" value="1"/>
</dbReference>
<dbReference type="InterPro" id="IPR011008">
    <property type="entry name" value="Dimeric_a/b-barrel"/>
</dbReference>
<dbReference type="Gene3D" id="1.20.1290.10">
    <property type="entry name" value="AhpD-like"/>
    <property type="match status" value="1"/>
</dbReference>
<dbReference type="InterPro" id="IPR007138">
    <property type="entry name" value="ABM_dom"/>
</dbReference>
<dbReference type="AlphaFoldDB" id="A0A1M7YX72"/>
<dbReference type="Proteomes" id="UP000184600">
    <property type="component" value="Unassembled WGS sequence"/>
</dbReference>
<dbReference type="EMBL" id="FRFG01000037">
    <property type="protein sequence ID" value="SHO57310.1"/>
    <property type="molecule type" value="Genomic_DNA"/>
</dbReference>
<dbReference type="InterPro" id="IPR029032">
    <property type="entry name" value="AhpD-like"/>
</dbReference>
<dbReference type="GO" id="GO:0051920">
    <property type="term" value="F:peroxiredoxin activity"/>
    <property type="evidence" value="ECO:0007669"/>
    <property type="project" value="InterPro"/>
</dbReference>